<dbReference type="AlphaFoldDB" id="A0A0Q3KZ04"/>
<reference evidence="3" key="3">
    <citation type="submission" date="2018-08" db="UniProtKB">
        <authorList>
            <consortium name="EnsemblPlants"/>
        </authorList>
    </citation>
    <scope>IDENTIFICATION</scope>
    <source>
        <strain evidence="3">cv. Bd21</strain>
    </source>
</reference>
<dbReference type="Proteomes" id="UP000008810">
    <property type="component" value="Chromosome 5"/>
</dbReference>
<reference evidence="2" key="2">
    <citation type="submission" date="2017-06" db="EMBL/GenBank/DDBJ databases">
        <title>WGS assembly of Brachypodium distachyon.</title>
        <authorList>
            <consortium name="The International Brachypodium Initiative"/>
            <person name="Lucas S."/>
            <person name="Harmon-Smith M."/>
            <person name="Lail K."/>
            <person name="Tice H."/>
            <person name="Grimwood J."/>
            <person name="Bruce D."/>
            <person name="Barry K."/>
            <person name="Shu S."/>
            <person name="Lindquist E."/>
            <person name="Wang M."/>
            <person name="Pitluck S."/>
            <person name="Vogel J.P."/>
            <person name="Garvin D.F."/>
            <person name="Mockler T.C."/>
            <person name="Schmutz J."/>
            <person name="Rokhsar D."/>
            <person name="Bevan M.W."/>
        </authorList>
    </citation>
    <scope>NUCLEOTIDE SEQUENCE</scope>
    <source>
        <strain evidence="2">Bd21</strain>
    </source>
</reference>
<name>A0A0Q3KZ04_BRADI</name>
<evidence type="ECO:0000313" key="3">
    <source>
        <dbReference type="EnsemblPlants" id="KQJ85309"/>
    </source>
</evidence>
<reference evidence="2 3" key="1">
    <citation type="journal article" date="2010" name="Nature">
        <title>Genome sequencing and analysis of the model grass Brachypodium distachyon.</title>
        <authorList>
            <consortium name="International Brachypodium Initiative"/>
        </authorList>
    </citation>
    <scope>NUCLEOTIDE SEQUENCE [LARGE SCALE GENOMIC DNA]</scope>
    <source>
        <strain evidence="2 3">Bd21</strain>
    </source>
</reference>
<proteinExistence type="predicted"/>
<keyword evidence="4" id="KW-1185">Reference proteome</keyword>
<sequence>MRSRTCCTNSPSAKFINTWRGDSPLPRGDVEREDNPIAGDGGDGADHLHHVCLKPHLSSLGEPLYQTNGGNRWSRGSRDGRTSGREGTQGGREQEVRQDHRAVSG</sequence>
<evidence type="ECO:0000256" key="1">
    <source>
        <dbReference type="SAM" id="MobiDB-lite"/>
    </source>
</evidence>
<organism evidence="2">
    <name type="scientific">Brachypodium distachyon</name>
    <name type="common">Purple false brome</name>
    <name type="synonym">Trachynia distachya</name>
    <dbReference type="NCBI Taxonomy" id="15368"/>
    <lineage>
        <taxon>Eukaryota</taxon>
        <taxon>Viridiplantae</taxon>
        <taxon>Streptophyta</taxon>
        <taxon>Embryophyta</taxon>
        <taxon>Tracheophyta</taxon>
        <taxon>Spermatophyta</taxon>
        <taxon>Magnoliopsida</taxon>
        <taxon>Liliopsida</taxon>
        <taxon>Poales</taxon>
        <taxon>Poaceae</taxon>
        <taxon>BOP clade</taxon>
        <taxon>Pooideae</taxon>
        <taxon>Stipodae</taxon>
        <taxon>Brachypodieae</taxon>
        <taxon>Brachypodium</taxon>
    </lineage>
</organism>
<dbReference type="EMBL" id="CM000884">
    <property type="protein sequence ID" value="KQJ85309.1"/>
    <property type="molecule type" value="Genomic_DNA"/>
</dbReference>
<accession>A0A0Q3KZ04</accession>
<feature type="compositionally biased region" description="Polar residues" evidence="1">
    <location>
        <begin position="1"/>
        <end position="12"/>
    </location>
</feature>
<dbReference type="Gramene" id="KQJ85309">
    <property type="protein sequence ID" value="KQJ85309"/>
    <property type="gene ID" value="BRADI_5g26236v3"/>
</dbReference>
<dbReference type="EnsemblPlants" id="KQJ85309">
    <property type="protein sequence ID" value="KQJ85309"/>
    <property type="gene ID" value="BRADI_5g26236v3"/>
</dbReference>
<feature type="compositionally biased region" description="Basic and acidic residues" evidence="1">
    <location>
        <begin position="92"/>
        <end position="105"/>
    </location>
</feature>
<evidence type="ECO:0000313" key="2">
    <source>
        <dbReference type="EMBL" id="KQJ85309.1"/>
    </source>
</evidence>
<protein>
    <submittedName>
        <fullName evidence="2 3">Uncharacterized protein</fullName>
    </submittedName>
</protein>
<dbReference type="InParanoid" id="A0A0Q3KZ04"/>
<feature type="region of interest" description="Disordered" evidence="1">
    <location>
        <begin position="1"/>
        <end position="105"/>
    </location>
</feature>
<evidence type="ECO:0000313" key="4">
    <source>
        <dbReference type="Proteomes" id="UP000008810"/>
    </source>
</evidence>
<gene>
    <name evidence="2" type="ORF">BRADI_5g26236v3</name>
</gene>